<dbReference type="PANTHER" id="PTHR43774:SF1">
    <property type="entry name" value="PEPTIDE METHIONINE SULFOXIDE REDUCTASE MSRA 2"/>
    <property type="match status" value="1"/>
</dbReference>
<dbReference type="STRING" id="159291.SAMN05920897_11730"/>
<dbReference type="PANTHER" id="PTHR43774">
    <property type="entry name" value="PEPTIDE METHIONINE SULFOXIDE REDUCTASE"/>
    <property type="match status" value="1"/>
</dbReference>
<dbReference type="Gene3D" id="3.30.1060.10">
    <property type="entry name" value="Peptide methionine sulphoxide reductase MsrA"/>
    <property type="match status" value="1"/>
</dbReference>
<dbReference type="Proteomes" id="UP000186400">
    <property type="component" value="Unassembled WGS sequence"/>
</dbReference>
<gene>
    <name evidence="4" type="primary">msrA</name>
    <name evidence="6" type="ORF">SAMN05920897_11730</name>
</gene>
<dbReference type="Pfam" id="PF01625">
    <property type="entry name" value="PMSR"/>
    <property type="match status" value="1"/>
</dbReference>
<keyword evidence="7" id="KW-1185">Reference proteome</keyword>
<evidence type="ECO:0000256" key="1">
    <source>
        <dbReference type="ARBA" id="ARBA00023002"/>
    </source>
</evidence>
<dbReference type="GO" id="GO:0033744">
    <property type="term" value="F:L-methionine:thioredoxin-disulfide S-oxidoreductase activity"/>
    <property type="evidence" value="ECO:0007669"/>
    <property type="project" value="RHEA"/>
</dbReference>
<comment type="function">
    <text evidence="4">Has an important function as a repair enzyme for proteins that have been inactivated by oxidation. Catalyzes the reversible oxidation-reduction of methionine sulfoxide in proteins to methionine.</text>
</comment>
<feature type="domain" description="Peptide methionine sulphoxide reductase MsrA" evidence="5">
    <location>
        <begin position="13"/>
        <end position="165"/>
    </location>
</feature>
<evidence type="ECO:0000313" key="7">
    <source>
        <dbReference type="Proteomes" id="UP000186400"/>
    </source>
</evidence>
<proteinExistence type="inferred from homology"/>
<dbReference type="InterPro" id="IPR036509">
    <property type="entry name" value="Met_Sox_Rdtase_MsrA_sf"/>
</dbReference>
<dbReference type="NCBIfam" id="TIGR00401">
    <property type="entry name" value="msrA"/>
    <property type="match status" value="1"/>
</dbReference>
<evidence type="ECO:0000256" key="3">
    <source>
        <dbReference type="ARBA" id="ARBA00048782"/>
    </source>
</evidence>
<evidence type="ECO:0000256" key="2">
    <source>
        <dbReference type="ARBA" id="ARBA00047806"/>
    </source>
</evidence>
<name>A0A1N6WE05_9SPIO</name>
<dbReference type="RefSeq" id="WP_076489601.1">
    <property type="nucleotide sequence ID" value="NZ_FTMS01000017.1"/>
</dbReference>
<dbReference type="InterPro" id="IPR002569">
    <property type="entry name" value="Met_Sox_Rdtase_MsrA_dom"/>
</dbReference>
<dbReference type="SUPFAM" id="SSF55068">
    <property type="entry name" value="Peptide methionine sulfoxide reductase"/>
    <property type="match status" value="1"/>
</dbReference>
<dbReference type="OrthoDB" id="4174719at2"/>
<comment type="similarity">
    <text evidence="4">Belongs to the MsrA Met sulfoxide reductase family.</text>
</comment>
<organism evidence="6 7">
    <name type="scientific">Alkalispirochaeta americana</name>
    <dbReference type="NCBI Taxonomy" id="159291"/>
    <lineage>
        <taxon>Bacteria</taxon>
        <taxon>Pseudomonadati</taxon>
        <taxon>Spirochaetota</taxon>
        <taxon>Spirochaetia</taxon>
        <taxon>Spirochaetales</taxon>
        <taxon>Spirochaetaceae</taxon>
        <taxon>Alkalispirochaeta</taxon>
    </lineage>
</organism>
<reference evidence="6 7" key="1">
    <citation type="submission" date="2017-01" db="EMBL/GenBank/DDBJ databases">
        <authorList>
            <person name="Mah S.A."/>
            <person name="Swanson W.J."/>
            <person name="Moy G.W."/>
            <person name="Vacquier V.D."/>
        </authorList>
    </citation>
    <scope>NUCLEOTIDE SEQUENCE [LARGE SCALE GENOMIC DNA]</scope>
    <source>
        <strain evidence="6 7">ASpG1</strain>
    </source>
</reference>
<evidence type="ECO:0000259" key="5">
    <source>
        <dbReference type="Pfam" id="PF01625"/>
    </source>
</evidence>
<dbReference type="AlphaFoldDB" id="A0A1N6WE05"/>
<keyword evidence="1 4" id="KW-0560">Oxidoreductase</keyword>
<protein>
    <recommendedName>
        <fullName evidence="4">Peptide methionine sulfoxide reductase MsrA</fullName>
        <shortName evidence="4">Protein-methionine-S-oxide reductase</shortName>
        <ecNumber evidence="4">1.8.4.11</ecNumber>
    </recommendedName>
    <alternativeName>
        <fullName evidence="4">Peptide-methionine (S)-S-oxide reductase</fullName>
        <shortName evidence="4">Peptide Met(O) reductase</shortName>
    </alternativeName>
</protein>
<dbReference type="HAMAP" id="MF_01401">
    <property type="entry name" value="MsrA"/>
    <property type="match status" value="1"/>
</dbReference>
<feature type="active site" evidence="4">
    <location>
        <position position="20"/>
    </location>
</feature>
<comment type="catalytic activity">
    <reaction evidence="2 4">
        <text>L-methionyl-[protein] + [thioredoxin]-disulfide + H2O = L-methionyl-(S)-S-oxide-[protein] + [thioredoxin]-dithiol</text>
        <dbReference type="Rhea" id="RHEA:14217"/>
        <dbReference type="Rhea" id="RHEA-COMP:10698"/>
        <dbReference type="Rhea" id="RHEA-COMP:10700"/>
        <dbReference type="Rhea" id="RHEA-COMP:12313"/>
        <dbReference type="Rhea" id="RHEA-COMP:12315"/>
        <dbReference type="ChEBI" id="CHEBI:15377"/>
        <dbReference type="ChEBI" id="CHEBI:16044"/>
        <dbReference type="ChEBI" id="CHEBI:29950"/>
        <dbReference type="ChEBI" id="CHEBI:44120"/>
        <dbReference type="ChEBI" id="CHEBI:50058"/>
        <dbReference type="EC" id="1.8.4.11"/>
    </reaction>
</comment>
<dbReference type="EMBL" id="FTMS01000017">
    <property type="protein sequence ID" value="SIQ88195.1"/>
    <property type="molecule type" value="Genomic_DNA"/>
</dbReference>
<accession>A0A1N6WE05</accession>
<dbReference type="EC" id="1.8.4.11" evidence="4"/>
<sequence>MTRSPLSETGTDTATLGGGCFWCLEAIFQRLPGVLQVEPGYAGGTRPDPTYEEVCRGDTGHAEVVRITFDPRIISYEELLGTFWRAHDPTTLNRQGADQGTQYRSILLYTSEEQRLQAEKSRDQWNAKNPSRPPAVTQVVPLERFFPAEEYHHDYYRNNPRAGYCRLVIQPKVEALFPRDQEQDRHRSTEQPG</sequence>
<evidence type="ECO:0000313" key="6">
    <source>
        <dbReference type="EMBL" id="SIQ88195.1"/>
    </source>
</evidence>
<comment type="catalytic activity">
    <reaction evidence="3 4">
        <text>[thioredoxin]-disulfide + L-methionine + H2O = L-methionine (S)-S-oxide + [thioredoxin]-dithiol</text>
        <dbReference type="Rhea" id="RHEA:19993"/>
        <dbReference type="Rhea" id="RHEA-COMP:10698"/>
        <dbReference type="Rhea" id="RHEA-COMP:10700"/>
        <dbReference type="ChEBI" id="CHEBI:15377"/>
        <dbReference type="ChEBI" id="CHEBI:29950"/>
        <dbReference type="ChEBI" id="CHEBI:50058"/>
        <dbReference type="ChEBI" id="CHEBI:57844"/>
        <dbReference type="ChEBI" id="CHEBI:58772"/>
        <dbReference type="EC" id="1.8.4.11"/>
    </reaction>
</comment>
<evidence type="ECO:0000256" key="4">
    <source>
        <dbReference type="HAMAP-Rule" id="MF_01401"/>
    </source>
</evidence>
<dbReference type="GO" id="GO:0008113">
    <property type="term" value="F:peptide-methionine (S)-S-oxide reductase activity"/>
    <property type="evidence" value="ECO:0007669"/>
    <property type="project" value="UniProtKB-UniRule"/>
</dbReference>